<sequence length="387" mass="43705">MAAANHRRSRSPQANRTQRRSPPANRRRSRSPASPPATASLPYFPPELIPEVARRLTSLQDFFALRAACRAYRAHLPLTSSNLASQAPLLFVPFEDTESHALFHPTLRRIHRFRFHRTPPASDDEYTVTDFHSLGCRLAIYEIRGLVGQPSRCNLSIVDLFTGEQTFRSSPTKGMSRILLYGDLVLTWNYFDRAIRYCHLAAADWNVASIIEPYKLHGLICVNGVLYALVTPGYILAVIELSENQNSVELALLGGNLDSSTVHMHEECPPQLHLAECCGELILISTMEFDPRVYHVFKWKFGDAKWERITSLGGCTLFLADDRFVGCLGPHHKDIRGDSIYITELTDGDWYEYSLDDGSFNRFVAEYPGGAVPKDRCTPVWVLPSMY</sequence>
<evidence type="ECO:0000256" key="1">
    <source>
        <dbReference type="SAM" id="MobiDB-lite"/>
    </source>
</evidence>
<keyword evidence="4" id="KW-1185">Reference proteome</keyword>
<feature type="region of interest" description="Disordered" evidence="1">
    <location>
        <begin position="1"/>
        <end position="42"/>
    </location>
</feature>
<dbReference type="PANTHER" id="PTHR33165">
    <property type="entry name" value="F-BOX DOMAIN CONTAINING PROTEIN-LIKE-RELATED"/>
    <property type="match status" value="1"/>
</dbReference>
<organism evidence="3 4">
    <name type="scientific">Urochloa decumbens</name>
    <dbReference type="NCBI Taxonomy" id="240449"/>
    <lineage>
        <taxon>Eukaryota</taxon>
        <taxon>Viridiplantae</taxon>
        <taxon>Streptophyta</taxon>
        <taxon>Embryophyta</taxon>
        <taxon>Tracheophyta</taxon>
        <taxon>Spermatophyta</taxon>
        <taxon>Magnoliopsida</taxon>
        <taxon>Liliopsida</taxon>
        <taxon>Poales</taxon>
        <taxon>Poaceae</taxon>
        <taxon>PACMAD clade</taxon>
        <taxon>Panicoideae</taxon>
        <taxon>Panicodae</taxon>
        <taxon>Paniceae</taxon>
        <taxon>Melinidinae</taxon>
        <taxon>Urochloa</taxon>
    </lineage>
</organism>
<evidence type="ECO:0000259" key="2">
    <source>
        <dbReference type="Pfam" id="PF03478"/>
    </source>
</evidence>
<feature type="compositionally biased region" description="Basic residues" evidence="1">
    <location>
        <begin position="1"/>
        <end position="10"/>
    </location>
</feature>
<dbReference type="AlphaFoldDB" id="A0ABC9BNH5"/>
<gene>
    <name evidence="3" type="ORF">URODEC1_LOCUS67104</name>
</gene>
<accession>A0ABC9BNH5</accession>
<evidence type="ECO:0000313" key="4">
    <source>
        <dbReference type="Proteomes" id="UP001497457"/>
    </source>
</evidence>
<proteinExistence type="predicted"/>
<name>A0ABC9BNH5_9POAL</name>
<feature type="domain" description="KIB1-4 beta-propeller" evidence="2">
    <location>
        <begin position="151"/>
        <end position="351"/>
    </location>
</feature>
<reference evidence="3" key="1">
    <citation type="submission" date="2024-10" db="EMBL/GenBank/DDBJ databases">
        <authorList>
            <person name="Ryan C."/>
        </authorList>
    </citation>
    <scope>NUCLEOTIDE SEQUENCE [LARGE SCALE GENOMIC DNA]</scope>
</reference>
<evidence type="ECO:0000313" key="3">
    <source>
        <dbReference type="EMBL" id="CAL5004836.1"/>
    </source>
</evidence>
<dbReference type="Pfam" id="PF03478">
    <property type="entry name" value="Beta-prop_KIB1-4"/>
    <property type="match status" value="1"/>
</dbReference>
<dbReference type="EMBL" id="OZ075137">
    <property type="protein sequence ID" value="CAL5004836.1"/>
    <property type="molecule type" value="Genomic_DNA"/>
</dbReference>
<dbReference type="InterPro" id="IPR005174">
    <property type="entry name" value="KIB1-4_b-propeller"/>
</dbReference>
<dbReference type="Proteomes" id="UP001497457">
    <property type="component" value="Chromosome 27b"/>
</dbReference>
<dbReference type="PANTHER" id="PTHR33165:SF52">
    <property type="entry name" value="F-BOX DOMAIN-CONTAINING PROTEIN"/>
    <property type="match status" value="1"/>
</dbReference>
<protein>
    <recommendedName>
        <fullName evidence="2">KIB1-4 beta-propeller domain-containing protein</fullName>
    </recommendedName>
</protein>